<dbReference type="AlphaFoldDB" id="A0A380P4Q2"/>
<protein>
    <submittedName>
        <fullName evidence="1">Uncharacterized protein</fullName>
    </submittedName>
</protein>
<organism evidence="1 2">
    <name type="scientific">Streptomyces griseus</name>
    <dbReference type="NCBI Taxonomy" id="1911"/>
    <lineage>
        <taxon>Bacteria</taxon>
        <taxon>Bacillati</taxon>
        <taxon>Actinomycetota</taxon>
        <taxon>Actinomycetes</taxon>
        <taxon>Kitasatosporales</taxon>
        <taxon>Streptomycetaceae</taxon>
        <taxon>Streptomyces</taxon>
    </lineage>
</organism>
<proteinExistence type="predicted"/>
<name>A0A380P4Q2_STRGR</name>
<evidence type="ECO:0000313" key="1">
    <source>
        <dbReference type="EMBL" id="SUP60189.1"/>
    </source>
</evidence>
<accession>A0A380P4Q2</accession>
<sequence length="59" mass="6146">MKVCSKANRIFSDAFSRVFATIGSSSPYSGAPPRSSSQLEPHSIFIGLPVSSERGAATG</sequence>
<evidence type="ECO:0000313" key="2">
    <source>
        <dbReference type="Proteomes" id="UP000254150"/>
    </source>
</evidence>
<dbReference type="EMBL" id="UHID01000007">
    <property type="protein sequence ID" value="SUP60189.1"/>
    <property type="molecule type" value="Genomic_DNA"/>
</dbReference>
<gene>
    <name evidence="1" type="ORF">NCTC7807_04253</name>
</gene>
<dbReference type="Proteomes" id="UP000254150">
    <property type="component" value="Unassembled WGS sequence"/>
</dbReference>
<reference evidence="1 2" key="1">
    <citation type="submission" date="2018-06" db="EMBL/GenBank/DDBJ databases">
        <authorList>
            <consortium name="Pathogen Informatics"/>
            <person name="Doyle S."/>
        </authorList>
    </citation>
    <scope>NUCLEOTIDE SEQUENCE [LARGE SCALE GENOMIC DNA]</scope>
    <source>
        <strain evidence="1 2">NCTC7807</strain>
    </source>
</reference>